<dbReference type="SMART" id="SM00389">
    <property type="entry name" value="HOX"/>
    <property type="match status" value="1"/>
</dbReference>
<evidence type="ECO:0000313" key="9">
    <source>
        <dbReference type="EMBL" id="KAA0199425.1"/>
    </source>
</evidence>
<evidence type="ECO:0000256" key="1">
    <source>
        <dbReference type="ARBA" id="ARBA00004123"/>
    </source>
</evidence>
<feature type="compositionally biased region" description="Polar residues" evidence="7">
    <location>
        <begin position="383"/>
        <end position="405"/>
    </location>
</feature>
<sequence length="475" mass="53302">LSGRENEVCSRQLKEPKELQKLPEFCIFKQLSSVQGSDQDVTNRNASSPSGRILSESSDKSADSSPKSKRHFHLSGEDSVASGDGASRSVGNSPGRSHRSDQDTVGAIANSFTQKDTEVGFPKELPQENEGECGTETRNYDGEMLTVKMPHLHVEIGDWDRNSAPVDGTNREPACSVMSGRRNRTTFTEKQVAFLELAFQKTHYPDLQFREYLAAQTNLPESKIQVWFSNRRARWRKQVNIVQQTNRRLSLYRSNDPVGRRSEETQPKRQFMVKKILEENHTSRGRTASPFPSHSPMLPWFEAYNQMRFGMNPQTVDSVDSRLTVDQASGSTSDNVSESQEYLSASDQSFLSSRSLLQTEGYRQPKPTEALLRTGPETAMKAPSTTKYSPMNLTSDPDAPSTTFEGSKHHSDQMSSKMDGIFRVSNLTNQYNNPINRDTGESISASHRTTSTDNMVSSRLSSRVDNQAFIQMVRM</sequence>
<evidence type="ECO:0000256" key="2">
    <source>
        <dbReference type="ARBA" id="ARBA00023125"/>
    </source>
</evidence>
<accession>A0A8E0S8D0</accession>
<comment type="subcellular location">
    <subcellularLocation>
        <location evidence="1 5 6">Nucleus</location>
    </subcellularLocation>
</comment>
<evidence type="ECO:0000256" key="4">
    <source>
        <dbReference type="ARBA" id="ARBA00023242"/>
    </source>
</evidence>
<feature type="region of interest" description="Disordered" evidence="7">
    <location>
        <begin position="326"/>
        <end position="414"/>
    </location>
</feature>
<dbReference type="Proteomes" id="UP000728185">
    <property type="component" value="Unassembled WGS sequence"/>
</dbReference>
<evidence type="ECO:0000256" key="3">
    <source>
        <dbReference type="ARBA" id="ARBA00023155"/>
    </source>
</evidence>
<dbReference type="SUPFAM" id="SSF46689">
    <property type="entry name" value="Homeodomain-like"/>
    <property type="match status" value="1"/>
</dbReference>
<reference evidence="9" key="1">
    <citation type="submission" date="2019-05" db="EMBL/GenBank/DDBJ databases">
        <title>Annotation for the trematode Fasciolopsis buski.</title>
        <authorList>
            <person name="Choi Y.-J."/>
        </authorList>
    </citation>
    <scope>NUCLEOTIDE SEQUENCE</scope>
    <source>
        <strain evidence="9">HT</strain>
        <tissue evidence="9">Whole worm</tissue>
    </source>
</reference>
<dbReference type="Gene3D" id="1.10.10.60">
    <property type="entry name" value="Homeodomain-like"/>
    <property type="match status" value="1"/>
</dbReference>
<dbReference type="GO" id="GO:0000977">
    <property type="term" value="F:RNA polymerase II transcription regulatory region sequence-specific DNA binding"/>
    <property type="evidence" value="ECO:0007669"/>
    <property type="project" value="TreeGrafter"/>
</dbReference>
<dbReference type="PROSITE" id="PS50071">
    <property type="entry name" value="HOMEOBOX_2"/>
    <property type="match status" value="1"/>
</dbReference>
<proteinExistence type="predicted"/>
<dbReference type="PANTHER" id="PTHR24329:SF543">
    <property type="entry name" value="FI01017P-RELATED"/>
    <property type="match status" value="1"/>
</dbReference>
<dbReference type="PANTHER" id="PTHR24329">
    <property type="entry name" value="HOMEOBOX PROTEIN ARISTALESS"/>
    <property type="match status" value="1"/>
</dbReference>
<feature type="compositionally biased region" description="Polar residues" evidence="7">
    <location>
        <begin position="34"/>
        <end position="50"/>
    </location>
</feature>
<dbReference type="AlphaFoldDB" id="A0A8E0S8D0"/>
<dbReference type="GO" id="GO:0000981">
    <property type="term" value="F:DNA-binding transcription factor activity, RNA polymerase II-specific"/>
    <property type="evidence" value="ECO:0007669"/>
    <property type="project" value="InterPro"/>
</dbReference>
<protein>
    <submittedName>
        <fullName evidence="9">Paired box protein Pax-9</fullName>
    </submittedName>
</protein>
<keyword evidence="2 5" id="KW-0238">DNA-binding</keyword>
<dbReference type="Pfam" id="PF00046">
    <property type="entry name" value="Homeodomain"/>
    <property type="match status" value="1"/>
</dbReference>
<dbReference type="FunFam" id="1.10.10.60:FF:000679">
    <property type="entry name" value="Homeobox protein aristaless"/>
    <property type="match status" value="1"/>
</dbReference>
<dbReference type="OrthoDB" id="3225452at2759"/>
<feature type="non-terminal residue" evidence="9">
    <location>
        <position position="1"/>
    </location>
</feature>
<evidence type="ECO:0000259" key="8">
    <source>
        <dbReference type="PROSITE" id="PS50071"/>
    </source>
</evidence>
<keyword evidence="3 5" id="KW-0371">Homeobox</keyword>
<dbReference type="InterPro" id="IPR001356">
    <property type="entry name" value="HD"/>
</dbReference>
<feature type="region of interest" description="Disordered" evidence="7">
    <location>
        <begin position="430"/>
        <end position="456"/>
    </location>
</feature>
<keyword evidence="10" id="KW-1185">Reference proteome</keyword>
<dbReference type="GO" id="GO:0005634">
    <property type="term" value="C:nucleus"/>
    <property type="evidence" value="ECO:0007669"/>
    <property type="project" value="UniProtKB-SubCell"/>
</dbReference>
<feature type="region of interest" description="Disordered" evidence="7">
    <location>
        <begin position="34"/>
        <end position="104"/>
    </location>
</feature>
<feature type="compositionally biased region" description="Polar residues" evidence="7">
    <location>
        <begin position="326"/>
        <end position="358"/>
    </location>
</feature>
<dbReference type="InterPro" id="IPR009057">
    <property type="entry name" value="Homeodomain-like_sf"/>
</dbReference>
<dbReference type="CDD" id="cd00086">
    <property type="entry name" value="homeodomain"/>
    <property type="match status" value="1"/>
</dbReference>
<dbReference type="InterPro" id="IPR017970">
    <property type="entry name" value="Homeobox_CS"/>
</dbReference>
<evidence type="ECO:0000256" key="5">
    <source>
        <dbReference type="PROSITE-ProRule" id="PRU00108"/>
    </source>
</evidence>
<dbReference type="PROSITE" id="PS00027">
    <property type="entry name" value="HOMEOBOX_1"/>
    <property type="match status" value="1"/>
</dbReference>
<evidence type="ECO:0000313" key="10">
    <source>
        <dbReference type="Proteomes" id="UP000728185"/>
    </source>
</evidence>
<dbReference type="EMBL" id="LUCM01001144">
    <property type="protein sequence ID" value="KAA0199425.1"/>
    <property type="molecule type" value="Genomic_DNA"/>
</dbReference>
<keyword evidence="4 5" id="KW-0539">Nucleus</keyword>
<evidence type="ECO:0000256" key="7">
    <source>
        <dbReference type="SAM" id="MobiDB-lite"/>
    </source>
</evidence>
<evidence type="ECO:0000256" key="6">
    <source>
        <dbReference type="RuleBase" id="RU000682"/>
    </source>
</evidence>
<comment type="caution">
    <text evidence="9">The sequence shown here is derived from an EMBL/GenBank/DDBJ whole genome shotgun (WGS) entry which is preliminary data.</text>
</comment>
<feature type="DNA-binding region" description="Homeobox" evidence="5">
    <location>
        <begin position="180"/>
        <end position="239"/>
    </location>
</feature>
<gene>
    <name evidence="9" type="ORF">FBUS_11832</name>
</gene>
<name>A0A8E0S8D0_9TREM</name>
<dbReference type="InterPro" id="IPR050649">
    <property type="entry name" value="Paired_Homeobox_TFs"/>
</dbReference>
<feature type="domain" description="Homeobox" evidence="8">
    <location>
        <begin position="178"/>
        <end position="238"/>
    </location>
</feature>
<organism evidence="9 10">
    <name type="scientific">Fasciolopsis buskii</name>
    <dbReference type="NCBI Taxonomy" id="27845"/>
    <lineage>
        <taxon>Eukaryota</taxon>
        <taxon>Metazoa</taxon>
        <taxon>Spiralia</taxon>
        <taxon>Lophotrochozoa</taxon>
        <taxon>Platyhelminthes</taxon>
        <taxon>Trematoda</taxon>
        <taxon>Digenea</taxon>
        <taxon>Plagiorchiida</taxon>
        <taxon>Echinostomata</taxon>
        <taxon>Echinostomatoidea</taxon>
        <taxon>Fasciolidae</taxon>
        <taxon>Fasciolopsis</taxon>
    </lineage>
</organism>